<feature type="domain" description="F-box" evidence="1">
    <location>
        <begin position="5"/>
        <end position="54"/>
    </location>
</feature>
<evidence type="ECO:0000313" key="3">
    <source>
        <dbReference type="Proteomes" id="UP000807353"/>
    </source>
</evidence>
<name>A0A9P6CD59_9AGAR</name>
<dbReference type="SUPFAM" id="SSF81383">
    <property type="entry name" value="F-box domain"/>
    <property type="match status" value="1"/>
</dbReference>
<organism evidence="2 3">
    <name type="scientific">Collybia nuda</name>
    <dbReference type="NCBI Taxonomy" id="64659"/>
    <lineage>
        <taxon>Eukaryota</taxon>
        <taxon>Fungi</taxon>
        <taxon>Dikarya</taxon>
        <taxon>Basidiomycota</taxon>
        <taxon>Agaricomycotina</taxon>
        <taxon>Agaricomycetes</taxon>
        <taxon>Agaricomycetidae</taxon>
        <taxon>Agaricales</taxon>
        <taxon>Tricholomatineae</taxon>
        <taxon>Clitocybaceae</taxon>
        <taxon>Collybia</taxon>
    </lineage>
</organism>
<sequence length="519" mass="58591">MALPPTLLTDLPPELLHEICSGLDTRTLLLLSQMCHGLFDVAQPIIFKHQIARLQSLADSGDLIIKPGREIKSLMNGKGVPLEYIHLNLSNSTSWKTQTLHSCYGLFSRMDYAGCTDIHLSLGHAWKHPNQAVSGWFQLAAIMNAIVGNPGSMLTVTGGEGNLNHWPFTYTLLPTNTSSTDPPPPVPPLNSTKNSIPIIHQFLQFFASLRTRFSAPRNTLVGDPTPLYGVRAYHIVQNIKTSPHKLPRHPSPLLHAFHINGNHLLHLPFFSWTIDTINKAPITCLSFEKTDLREQDWGYILQNITIPTLNELSFGSSRVTFPDLQLFLERHSSITILNLMGGTAIGCLVPYSSKKLLPQLVEFAGDPDYTEHFLQPPEAHPDLNFITMSSEFGIISFEYQYSRFDDVLELIAQRKQTMSLVLLLQSEAGLLNWLQNSTCPPVENLNNLEIRVEGRFFVSTAIKRAICDWLEHFPSLFHFKININFDVSDDTLDINTLFWDRFKQLETVECGRNTYRRAP</sequence>
<dbReference type="InterPro" id="IPR036047">
    <property type="entry name" value="F-box-like_dom_sf"/>
</dbReference>
<reference evidence="2" key="1">
    <citation type="submission" date="2020-11" db="EMBL/GenBank/DDBJ databases">
        <authorList>
            <consortium name="DOE Joint Genome Institute"/>
            <person name="Ahrendt S."/>
            <person name="Riley R."/>
            <person name="Andreopoulos W."/>
            <person name="Labutti K."/>
            <person name="Pangilinan J."/>
            <person name="Ruiz-Duenas F.J."/>
            <person name="Barrasa J.M."/>
            <person name="Sanchez-Garcia M."/>
            <person name="Camarero S."/>
            <person name="Miyauchi S."/>
            <person name="Serrano A."/>
            <person name="Linde D."/>
            <person name="Babiker R."/>
            <person name="Drula E."/>
            <person name="Ayuso-Fernandez I."/>
            <person name="Pacheco R."/>
            <person name="Padilla G."/>
            <person name="Ferreira P."/>
            <person name="Barriuso J."/>
            <person name="Kellner H."/>
            <person name="Castanera R."/>
            <person name="Alfaro M."/>
            <person name="Ramirez L."/>
            <person name="Pisabarro A.G."/>
            <person name="Kuo A."/>
            <person name="Tritt A."/>
            <person name="Lipzen A."/>
            <person name="He G."/>
            <person name="Yan M."/>
            <person name="Ng V."/>
            <person name="Cullen D."/>
            <person name="Martin F."/>
            <person name="Rosso M.-N."/>
            <person name="Henrissat B."/>
            <person name="Hibbett D."/>
            <person name="Martinez A.T."/>
            <person name="Grigoriev I.V."/>
        </authorList>
    </citation>
    <scope>NUCLEOTIDE SEQUENCE</scope>
    <source>
        <strain evidence="2">CBS 247.69</strain>
    </source>
</reference>
<proteinExistence type="predicted"/>
<dbReference type="PROSITE" id="PS50181">
    <property type="entry name" value="FBOX"/>
    <property type="match status" value="1"/>
</dbReference>
<evidence type="ECO:0000259" key="1">
    <source>
        <dbReference type="PROSITE" id="PS50181"/>
    </source>
</evidence>
<keyword evidence="3" id="KW-1185">Reference proteome</keyword>
<evidence type="ECO:0000313" key="2">
    <source>
        <dbReference type="EMBL" id="KAF9456744.1"/>
    </source>
</evidence>
<protein>
    <recommendedName>
        <fullName evidence="1">F-box domain-containing protein</fullName>
    </recommendedName>
</protein>
<dbReference type="Proteomes" id="UP000807353">
    <property type="component" value="Unassembled WGS sequence"/>
</dbReference>
<dbReference type="InterPro" id="IPR001810">
    <property type="entry name" value="F-box_dom"/>
</dbReference>
<gene>
    <name evidence="2" type="ORF">BDZ94DRAFT_1302355</name>
</gene>
<dbReference type="EMBL" id="MU150405">
    <property type="protein sequence ID" value="KAF9456744.1"/>
    <property type="molecule type" value="Genomic_DNA"/>
</dbReference>
<comment type="caution">
    <text evidence="2">The sequence shown here is derived from an EMBL/GenBank/DDBJ whole genome shotgun (WGS) entry which is preliminary data.</text>
</comment>
<dbReference type="AlphaFoldDB" id="A0A9P6CD59"/>
<accession>A0A9P6CD59</accession>
<dbReference type="OrthoDB" id="3071324at2759"/>